<dbReference type="InterPro" id="IPR020904">
    <property type="entry name" value="Sc_DH/Rdtase_CS"/>
</dbReference>
<proteinExistence type="inferred from homology"/>
<dbReference type="FunFam" id="3.40.50.720:FF:000084">
    <property type="entry name" value="Short-chain dehydrogenase reductase"/>
    <property type="match status" value="1"/>
</dbReference>
<dbReference type="GO" id="GO:0048038">
    <property type="term" value="F:quinone binding"/>
    <property type="evidence" value="ECO:0007669"/>
    <property type="project" value="TreeGrafter"/>
</dbReference>
<gene>
    <name evidence="3" type="ORF">O987_28175</name>
</gene>
<dbReference type="Proteomes" id="UP000028782">
    <property type="component" value="Chromosome"/>
</dbReference>
<evidence type="ECO:0000313" key="3">
    <source>
        <dbReference type="EMBL" id="AIJ49682.1"/>
    </source>
</evidence>
<sequence length="262" mass="27568">MTEVPKNERDRLSDRVVIVTGAAQGIGAAYALALSQQGAHVVCADILDTSAIVQQLKASRPEARAIGVHVDVTDAQSVTAMVEHVVAEFGRIDVLVNNAAIFGNLTLKPFEEISSGEWDKVMAVNVRGAFECAKAVAPKMRKQSYGKIINVASGTVFKGTPMFLHYVTSKGAIVAMSRCLARELGKDNICVNTLAPGLTLSANVASNPDWQGSTAAGIVSSRAIPREQTPDDLTGTLVYLASSDSDFVTGQVVVVDGGSVTH</sequence>
<dbReference type="EMBL" id="CP006704">
    <property type="protein sequence ID" value="AIJ49682.1"/>
    <property type="molecule type" value="Genomic_DNA"/>
</dbReference>
<dbReference type="PANTHER" id="PTHR42760">
    <property type="entry name" value="SHORT-CHAIN DEHYDROGENASES/REDUCTASES FAMILY MEMBER"/>
    <property type="match status" value="1"/>
</dbReference>
<dbReference type="AlphaFoldDB" id="A0A076Q1Y3"/>
<accession>A0A076Q1Y3</accession>
<dbReference type="RefSeq" id="WP_043375882.1">
    <property type="nucleotide sequence ID" value="NZ_CP006704.1"/>
</dbReference>
<dbReference type="InterPro" id="IPR002347">
    <property type="entry name" value="SDR_fam"/>
</dbReference>
<protein>
    <submittedName>
        <fullName evidence="3">3-ketoacyl-ACP reductase</fullName>
    </submittedName>
</protein>
<evidence type="ECO:0000256" key="1">
    <source>
        <dbReference type="ARBA" id="ARBA00006484"/>
    </source>
</evidence>
<organism evidence="3 4">
    <name type="scientific">Comamonas testosteroni TK102</name>
    <dbReference type="NCBI Taxonomy" id="1392005"/>
    <lineage>
        <taxon>Bacteria</taxon>
        <taxon>Pseudomonadati</taxon>
        <taxon>Pseudomonadota</taxon>
        <taxon>Betaproteobacteria</taxon>
        <taxon>Burkholderiales</taxon>
        <taxon>Comamonadaceae</taxon>
        <taxon>Comamonas</taxon>
    </lineage>
</organism>
<dbReference type="InterPro" id="IPR036291">
    <property type="entry name" value="NAD(P)-bd_dom_sf"/>
</dbReference>
<evidence type="ECO:0000256" key="2">
    <source>
        <dbReference type="ARBA" id="ARBA00023002"/>
    </source>
</evidence>
<dbReference type="GO" id="GO:0006633">
    <property type="term" value="P:fatty acid biosynthetic process"/>
    <property type="evidence" value="ECO:0007669"/>
    <property type="project" value="TreeGrafter"/>
</dbReference>
<evidence type="ECO:0000313" key="4">
    <source>
        <dbReference type="Proteomes" id="UP000028782"/>
    </source>
</evidence>
<dbReference type="HOGENOM" id="CLU_010194_1_0_4"/>
<dbReference type="PROSITE" id="PS00061">
    <property type="entry name" value="ADH_SHORT"/>
    <property type="match status" value="1"/>
</dbReference>
<name>A0A076Q1Y3_COMTE</name>
<dbReference type="Pfam" id="PF13561">
    <property type="entry name" value="adh_short_C2"/>
    <property type="match status" value="1"/>
</dbReference>
<dbReference type="KEGG" id="ctes:O987_28175"/>
<dbReference type="Gene3D" id="3.40.50.720">
    <property type="entry name" value="NAD(P)-binding Rossmann-like Domain"/>
    <property type="match status" value="1"/>
</dbReference>
<dbReference type="PRINTS" id="PR00081">
    <property type="entry name" value="GDHRDH"/>
</dbReference>
<reference evidence="3 4" key="1">
    <citation type="journal article" date="2014" name="Genome Announc.">
        <title>Complete Genome Sequence of Polychlorinated Biphenyl Degrader Comamonas testosteroni TK102 (NBRC 109938).</title>
        <authorList>
            <person name="Fukuda K."/>
            <person name="Hosoyama A."/>
            <person name="Tsuchikane K."/>
            <person name="Ohji S."/>
            <person name="Yamazoe A."/>
            <person name="Fujita N."/>
            <person name="Shintani M."/>
            <person name="Kimbara K."/>
        </authorList>
    </citation>
    <scope>NUCLEOTIDE SEQUENCE [LARGE SCALE GENOMIC DNA]</scope>
    <source>
        <strain evidence="3">TK102</strain>
    </source>
</reference>
<dbReference type="CDD" id="cd05233">
    <property type="entry name" value="SDR_c"/>
    <property type="match status" value="1"/>
</dbReference>
<dbReference type="PRINTS" id="PR00080">
    <property type="entry name" value="SDRFAMILY"/>
</dbReference>
<dbReference type="GO" id="GO:0016616">
    <property type="term" value="F:oxidoreductase activity, acting on the CH-OH group of donors, NAD or NADP as acceptor"/>
    <property type="evidence" value="ECO:0007669"/>
    <property type="project" value="TreeGrafter"/>
</dbReference>
<keyword evidence="2" id="KW-0560">Oxidoreductase</keyword>
<dbReference type="PANTHER" id="PTHR42760:SF133">
    <property type="entry name" value="3-OXOACYL-[ACYL-CARRIER-PROTEIN] REDUCTASE"/>
    <property type="match status" value="1"/>
</dbReference>
<comment type="similarity">
    <text evidence="1">Belongs to the short-chain dehydrogenases/reductases (SDR) family.</text>
</comment>
<dbReference type="SUPFAM" id="SSF51735">
    <property type="entry name" value="NAD(P)-binding Rossmann-fold domains"/>
    <property type="match status" value="1"/>
</dbReference>